<dbReference type="InterPro" id="IPR050518">
    <property type="entry name" value="Rpo3/RPB3_RNA_Pol_subunit"/>
</dbReference>
<dbReference type="InterPro" id="IPR022842">
    <property type="entry name" value="RNAP_Rpo3/Rpb3/RPAC1"/>
</dbReference>
<dbReference type="GO" id="GO:0003899">
    <property type="term" value="F:DNA-directed RNA polymerase activity"/>
    <property type="evidence" value="ECO:0007669"/>
    <property type="project" value="EnsemblFungi"/>
</dbReference>
<evidence type="ECO:0000256" key="2">
    <source>
        <dbReference type="ARBA" id="ARBA00023163"/>
    </source>
</evidence>
<name>A0A137P1X1_CONC2</name>
<dbReference type="Pfam" id="PF01000">
    <property type="entry name" value="RNA_pol_A_bac"/>
    <property type="match status" value="1"/>
</dbReference>
<dbReference type="GO" id="GO:0006361">
    <property type="term" value="P:transcription initiation at RNA polymerase I promoter"/>
    <property type="evidence" value="ECO:0007669"/>
    <property type="project" value="EnsemblFungi"/>
</dbReference>
<dbReference type="GO" id="GO:0006362">
    <property type="term" value="P:transcription elongation by RNA polymerase I"/>
    <property type="evidence" value="ECO:0007669"/>
    <property type="project" value="EnsemblFungi"/>
</dbReference>
<dbReference type="InterPro" id="IPR033901">
    <property type="entry name" value="RNAPI/III_AC40"/>
</dbReference>
<gene>
    <name evidence="5" type="ORF">CONCODRAFT_18624</name>
</gene>
<dbReference type="GO" id="GO:0046983">
    <property type="term" value="F:protein dimerization activity"/>
    <property type="evidence" value="ECO:0007669"/>
    <property type="project" value="InterPro"/>
</dbReference>
<evidence type="ECO:0000313" key="6">
    <source>
        <dbReference type="Proteomes" id="UP000070444"/>
    </source>
</evidence>
<dbReference type="SUPFAM" id="SSF55257">
    <property type="entry name" value="RBP11-like subunits of RNA polymerase"/>
    <property type="match status" value="1"/>
</dbReference>
<dbReference type="InterPro" id="IPR011263">
    <property type="entry name" value="DNA-dir_RNA_pol_RpoA/D/Rpb3"/>
</dbReference>
<dbReference type="OMA" id="KKKCRAF"/>
<keyword evidence="1 5" id="KW-0240">DNA-directed RNA polymerase</keyword>
<dbReference type="PANTHER" id="PTHR11800">
    <property type="entry name" value="DNA-DIRECTED RNA POLYMERASE"/>
    <property type="match status" value="1"/>
</dbReference>
<dbReference type="GO" id="GO:0006363">
    <property type="term" value="P:termination of RNA polymerase I transcription"/>
    <property type="evidence" value="ECO:0007669"/>
    <property type="project" value="EnsemblFungi"/>
</dbReference>
<dbReference type="GO" id="GO:0042797">
    <property type="term" value="P:tRNA transcription by RNA polymerase III"/>
    <property type="evidence" value="ECO:0007669"/>
    <property type="project" value="EnsemblFungi"/>
</dbReference>
<dbReference type="EMBL" id="KQ964551">
    <property type="protein sequence ID" value="KXN69033.1"/>
    <property type="molecule type" value="Genomic_DNA"/>
</dbReference>
<dbReference type="HAMAP" id="MF_00320">
    <property type="entry name" value="RNApol_arch_Rpo3"/>
    <property type="match status" value="1"/>
</dbReference>
<comment type="similarity">
    <text evidence="3">Belongs to the archaeal Rpo3/eukaryotic RPB3 RNA polymerase subunit family.</text>
</comment>
<protein>
    <submittedName>
        <fullName evidence="5">DNA-directed RNA polymerases I and III subunit RPAC1</fullName>
    </submittedName>
</protein>
<dbReference type="AlphaFoldDB" id="A0A137P1X1"/>
<proteinExistence type="inferred from homology"/>
<dbReference type="GO" id="GO:0006386">
    <property type="term" value="P:termination of RNA polymerase III transcription"/>
    <property type="evidence" value="ECO:0007669"/>
    <property type="project" value="EnsemblFungi"/>
</dbReference>
<evidence type="ECO:0000256" key="1">
    <source>
        <dbReference type="ARBA" id="ARBA00022478"/>
    </source>
</evidence>
<dbReference type="SMART" id="SM00662">
    <property type="entry name" value="RPOLD"/>
    <property type="match status" value="1"/>
</dbReference>
<keyword evidence="6" id="KW-1185">Reference proteome</keyword>
<dbReference type="Gene3D" id="2.170.120.12">
    <property type="entry name" value="DNA-directed RNA polymerase, insert domain"/>
    <property type="match status" value="1"/>
</dbReference>
<dbReference type="GO" id="GO:0005736">
    <property type="term" value="C:RNA polymerase I complex"/>
    <property type="evidence" value="ECO:0007669"/>
    <property type="project" value="EnsemblFungi"/>
</dbReference>
<dbReference type="InterPro" id="IPR036603">
    <property type="entry name" value="RBP11-like"/>
</dbReference>
<dbReference type="Gene3D" id="3.30.1360.10">
    <property type="entry name" value="RNA polymerase, RBP11-like subunit"/>
    <property type="match status" value="1"/>
</dbReference>
<dbReference type="STRING" id="796925.A0A137P1X1"/>
<dbReference type="InterPro" id="IPR036643">
    <property type="entry name" value="RNApol_insert_sf"/>
</dbReference>
<dbReference type="PANTHER" id="PTHR11800:SF13">
    <property type="entry name" value="DNA-DIRECTED RNA POLYMERASES I AND III SUBUNIT RPAC1"/>
    <property type="match status" value="1"/>
</dbReference>
<dbReference type="Proteomes" id="UP000070444">
    <property type="component" value="Unassembled WGS sequence"/>
</dbReference>
<evidence type="ECO:0000256" key="3">
    <source>
        <dbReference type="ARBA" id="ARBA00025804"/>
    </source>
</evidence>
<dbReference type="NCBIfam" id="NF001988">
    <property type="entry name" value="PRK00783.1"/>
    <property type="match status" value="1"/>
</dbReference>
<reference evidence="5 6" key="1">
    <citation type="journal article" date="2015" name="Genome Biol. Evol.">
        <title>Phylogenomic analyses indicate that early fungi evolved digesting cell walls of algal ancestors of land plants.</title>
        <authorList>
            <person name="Chang Y."/>
            <person name="Wang S."/>
            <person name="Sekimoto S."/>
            <person name="Aerts A.L."/>
            <person name="Choi C."/>
            <person name="Clum A."/>
            <person name="LaButti K.M."/>
            <person name="Lindquist E.A."/>
            <person name="Yee Ngan C."/>
            <person name="Ohm R.A."/>
            <person name="Salamov A.A."/>
            <person name="Grigoriev I.V."/>
            <person name="Spatafora J.W."/>
            <person name="Berbee M.L."/>
        </authorList>
    </citation>
    <scope>NUCLEOTIDE SEQUENCE [LARGE SCALE GENOMIC DNA]</scope>
    <source>
        <strain evidence="5 6">NRRL 28638</strain>
    </source>
</reference>
<feature type="domain" description="DNA-directed RNA polymerase RpoA/D/Rpb3-type" evidence="4">
    <location>
        <begin position="60"/>
        <end position="336"/>
    </location>
</feature>
<dbReference type="CDD" id="cd07032">
    <property type="entry name" value="RNAP_I_II_AC40"/>
    <property type="match status" value="1"/>
</dbReference>
<accession>A0A137P1X1</accession>
<evidence type="ECO:0000313" key="5">
    <source>
        <dbReference type="EMBL" id="KXN69033.1"/>
    </source>
</evidence>
<dbReference type="GO" id="GO:0006384">
    <property type="term" value="P:transcription initiation at RNA polymerase III promoter"/>
    <property type="evidence" value="ECO:0007669"/>
    <property type="project" value="EnsemblFungi"/>
</dbReference>
<dbReference type="OrthoDB" id="270173at2759"/>
<dbReference type="GO" id="GO:0055029">
    <property type="term" value="C:nuclear DNA-directed RNA polymerase complex"/>
    <property type="evidence" value="ECO:0007669"/>
    <property type="project" value="UniProtKB-ARBA"/>
</dbReference>
<sequence>MSSVTVDNIPRDRVLVNADHVDRVSALDFPHQYYNEENTFDIENFKKNVQIKLIAGNDKKLEFDFIGLSEAFANTIRRIMIAEVPTLAIEYVRIYNNNGIIQDEVLAHRLGLIPIKADPRKFQYKRSNSETTQNTIIFNLNVECKVDNQRHVEGEGVPIINGNVYSNSIKWQPFHEQNETFKDSPIDVVYPDILITKMVPDQIIYADLLAHKGQGQDHIKFSPVATAFYRLMPEIIIQKPIEGELAHKFQKCFPSGVIGIENKNGVDTAVVANPRLDRVTREVLRHEEFQDSVKLTRIRNHIIFNVETVGNMTPSEVFEESLKILKNKARRYLVKLEKLNQTD</sequence>
<dbReference type="GO" id="GO:0005666">
    <property type="term" value="C:RNA polymerase III complex"/>
    <property type="evidence" value="ECO:0007669"/>
    <property type="project" value="EnsemblFungi"/>
</dbReference>
<evidence type="ECO:0000259" key="4">
    <source>
        <dbReference type="SMART" id="SM00662"/>
    </source>
</evidence>
<dbReference type="InterPro" id="IPR011262">
    <property type="entry name" value="DNA-dir_RNA_pol_insert"/>
</dbReference>
<keyword evidence="2" id="KW-0804">Transcription</keyword>
<organism evidence="5 6">
    <name type="scientific">Conidiobolus coronatus (strain ATCC 28846 / CBS 209.66 / NRRL 28638)</name>
    <name type="common">Delacroixia coronata</name>
    <dbReference type="NCBI Taxonomy" id="796925"/>
    <lineage>
        <taxon>Eukaryota</taxon>
        <taxon>Fungi</taxon>
        <taxon>Fungi incertae sedis</taxon>
        <taxon>Zoopagomycota</taxon>
        <taxon>Entomophthoromycotina</taxon>
        <taxon>Entomophthoromycetes</taxon>
        <taxon>Entomophthorales</taxon>
        <taxon>Ancylistaceae</taxon>
        <taxon>Conidiobolus</taxon>
    </lineage>
</organism>
<dbReference type="SUPFAM" id="SSF56553">
    <property type="entry name" value="Insert subdomain of RNA polymerase alpha subunit"/>
    <property type="match status" value="1"/>
</dbReference>
<dbReference type="Pfam" id="PF01193">
    <property type="entry name" value="RNA_pol_L"/>
    <property type="match status" value="1"/>
</dbReference>